<dbReference type="Proteomes" id="UP000663836">
    <property type="component" value="Unassembled WGS sequence"/>
</dbReference>
<dbReference type="PANTHER" id="PTHR46185:SF1">
    <property type="entry name" value="GLUTAREDOXIN-1"/>
    <property type="match status" value="1"/>
</dbReference>
<dbReference type="Proteomes" id="UP000663864">
    <property type="component" value="Unassembled WGS sequence"/>
</dbReference>
<reference evidence="2" key="1">
    <citation type="submission" date="2021-02" db="EMBL/GenBank/DDBJ databases">
        <authorList>
            <person name="Nowell W R."/>
        </authorList>
    </citation>
    <scope>NUCLEOTIDE SEQUENCE</scope>
</reference>
<dbReference type="GO" id="GO:0005739">
    <property type="term" value="C:mitochondrion"/>
    <property type="evidence" value="ECO:0007669"/>
    <property type="project" value="TreeGrafter"/>
</dbReference>
<dbReference type="PANTHER" id="PTHR46185">
    <property type="entry name" value="GLUTAREDOXIN-1"/>
    <property type="match status" value="1"/>
</dbReference>
<dbReference type="EMBL" id="CAJNOT010001143">
    <property type="protein sequence ID" value="CAF1152956.1"/>
    <property type="molecule type" value="Genomic_DNA"/>
</dbReference>
<comment type="caution">
    <text evidence="2">The sequence shown here is derived from an EMBL/GenBank/DDBJ whole genome shotgun (WGS) entry which is preliminary data.</text>
</comment>
<dbReference type="GO" id="GO:0015038">
    <property type="term" value="F:glutathione disulfide oxidoreductase activity"/>
    <property type="evidence" value="ECO:0007669"/>
    <property type="project" value="TreeGrafter"/>
</dbReference>
<accession>A0A818VD33</accession>
<dbReference type="InterPro" id="IPR036249">
    <property type="entry name" value="Thioredoxin-like_sf"/>
</dbReference>
<dbReference type="PROSITE" id="PS51354">
    <property type="entry name" value="GLUTAREDOXIN_2"/>
    <property type="match status" value="1"/>
</dbReference>
<dbReference type="SUPFAM" id="SSF52833">
    <property type="entry name" value="Thioredoxin-like"/>
    <property type="match status" value="1"/>
</dbReference>
<name>A0A818VD33_9BILA</name>
<evidence type="ECO:0000313" key="1">
    <source>
        <dbReference type="EMBL" id="CAF1152956.1"/>
    </source>
</evidence>
<dbReference type="EMBL" id="CAJOBD010000738">
    <property type="protein sequence ID" value="CAF3713196.1"/>
    <property type="molecule type" value="Genomic_DNA"/>
</dbReference>
<sequence length="105" mass="12736">MSAGTKFYINMKINKRRIMMFTKSNDPDSKKAQQIFEEYSLPKDIYEFVDIEKRQDCRQLENYFRYICYTDRRQSPYIFIDQLYFGSLFELNICHKNGSLKQVLS</sequence>
<protein>
    <submittedName>
        <fullName evidence="2">Uncharacterized protein</fullName>
    </submittedName>
</protein>
<dbReference type="AlphaFoldDB" id="A0A818VD33"/>
<gene>
    <name evidence="2" type="ORF">JBS370_LOCUS10295</name>
    <name evidence="1" type="ORF">ZHD862_LOCUS20266</name>
</gene>
<evidence type="ECO:0000313" key="3">
    <source>
        <dbReference type="Proteomes" id="UP000663836"/>
    </source>
</evidence>
<organism evidence="2 3">
    <name type="scientific">Rotaria sordida</name>
    <dbReference type="NCBI Taxonomy" id="392033"/>
    <lineage>
        <taxon>Eukaryota</taxon>
        <taxon>Metazoa</taxon>
        <taxon>Spiralia</taxon>
        <taxon>Gnathifera</taxon>
        <taxon>Rotifera</taxon>
        <taxon>Eurotatoria</taxon>
        <taxon>Bdelloidea</taxon>
        <taxon>Philodinida</taxon>
        <taxon>Philodinidae</taxon>
        <taxon>Rotaria</taxon>
    </lineage>
</organism>
<dbReference type="InterPro" id="IPR047185">
    <property type="entry name" value="GLRX1"/>
</dbReference>
<evidence type="ECO:0000313" key="2">
    <source>
        <dbReference type="EMBL" id="CAF3713196.1"/>
    </source>
</evidence>
<proteinExistence type="predicted"/>
<dbReference type="Gene3D" id="3.40.30.10">
    <property type="entry name" value="Glutaredoxin"/>
    <property type="match status" value="1"/>
</dbReference>